<gene>
    <name evidence="2" type="ORF">C9374_012858</name>
</gene>
<reference evidence="2 3" key="1">
    <citation type="journal article" date="2018" name="BMC Genomics">
        <title>The genome of Naegleria lovaniensis, the basis for a comparative approach to unravel pathogenicity factors of the human pathogenic amoeba N. fowleri.</title>
        <authorList>
            <person name="Liechti N."/>
            <person name="Schurch N."/>
            <person name="Bruggmann R."/>
            <person name="Wittwer M."/>
        </authorList>
    </citation>
    <scope>NUCLEOTIDE SEQUENCE [LARGE SCALE GENOMIC DNA]</scope>
    <source>
        <strain evidence="2 3">ATCC 30569</strain>
    </source>
</reference>
<organism evidence="2 3">
    <name type="scientific">Naegleria lovaniensis</name>
    <name type="common">Amoeba</name>
    <dbReference type="NCBI Taxonomy" id="51637"/>
    <lineage>
        <taxon>Eukaryota</taxon>
        <taxon>Discoba</taxon>
        <taxon>Heterolobosea</taxon>
        <taxon>Tetramitia</taxon>
        <taxon>Eutetramitia</taxon>
        <taxon>Vahlkampfiidae</taxon>
        <taxon>Naegleria</taxon>
    </lineage>
</organism>
<dbReference type="EMBL" id="PYSW02000060">
    <property type="protein sequence ID" value="KAG2373126.1"/>
    <property type="molecule type" value="Genomic_DNA"/>
</dbReference>
<accession>A0AA88GFJ8</accession>
<dbReference type="GeneID" id="68105312"/>
<evidence type="ECO:0000313" key="3">
    <source>
        <dbReference type="Proteomes" id="UP000816034"/>
    </source>
</evidence>
<comment type="caution">
    <text evidence="2">The sequence shown here is derived from an EMBL/GenBank/DDBJ whole genome shotgun (WGS) entry which is preliminary data.</text>
</comment>
<evidence type="ECO:0000313" key="2">
    <source>
        <dbReference type="EMBL" id="KAG2373126.1"/>
    </source>
</evidence>
<dbReference type="RefSeq" id="XP_044542300.1">
    <property type="nucleotide sequence ID" value="XM_044688671.1"/>
</dbReference>
<dbReference type="Proteomes" id="UP000816034">
    <property type="component" value="Unassembled WGS sequence"/>
</dbReference>
<protein>
    <submittedName>
        <fullName evidence="2">Uncharacterized protein</fullName>
    </submittedName>
</protein>
<keyword evidence="3" id="KW-1185">Reference proteome</keyword>
<feature type="region of interest" description="Disordered" evidence="1">
    <location>
        <begin position="1"/>
        <end position="26"/>
    </location>
</feature>
<name>A0AA88GFJ8_NAELO</name>
<evidence type="ECO:0000256" key="1">
    <source>
        <dbReference type="SAM" id="MobiDB-lite"/>
    </source>
</evidence>
<dbReference type="AlphaFoldDB" id="A0AA88GFJ8"/>
<dbReference type="SUPFAM" id="SSF69322">
    <property type="entry name" value="Tricorn protease domain 2"/>
    <property type="match status" value="1"/>
</dbReference>
<proteinExistence type="predicted"/>
<sequence length="710" mass="80998">MGKRKALDSVAGSKLPPQGAKEKQSKKLKFSKMMNAQQEHDEFRTNAVTCLLVDDPLMGDRNLFEMFKNNINRKHITVANTIYERSAIPDSRKVLADATLSCLEMVTLLDPIMDENSTDGKCSSLLLTSDRENKRFLGIHIDDDECKKVLEIITIPHAPTLFCVYNSATVDKTCSSLLQFIIFASSKPFVAMIPLNQPSHSSVRNKVIWKTETMSTVNCMAVSHQRKLLFLRQSLSSRIDIMNADTAERLMVFQIFPHFPPKFSHFVWDEEKDQLLLNEYDALAILKFSSPTNTTSNKMGPLTGQVTIHTLPDCPIITPGARIMPINMNGVYVLLLPCGKGIQVYNLQTWEHITTLSIQGESLCLRPMNDDDYFRQFVITDFTKTNHIRSESVRLSLNNICFPFNDTIYNIVKKLNGKLPAVIETTKDVKGRSIRLPYCIATFLGIIWEQETDFHVDMSDWRPADDYAVLFPNSLPNEDGDRGIQICEWLDNNSDSLLIIEGVSDVVCVKLSEVFEYELFTRGCEGDFPLYIIEEDEGTTVKTTFRTLLERISVVKAVSTTIQNKEVQFDLNFDNILKEFIKTGSNYYNPSSGELRKDVLTECYAKLCKNEPPPTTSHCFGISCEQMLALIFTLGDRDSFIPTSSFQIYNEFVDDRKIDEKRCRRPFNNYVVWNGIQHDQRDVLVLYYYLSIVPDATTKLKPYQKGISRH</sequence>